<name>A0A8S5MWB2_9CAUD</name>
<accession>A0A8S5MWB2</accession>
<sequence>MLHLKRKINMAFSLYDALDKSRAFTESFICKLPLGSNTSLVVTSKKASGYEIGVTRNKSKAIQKTYDGRYDSTLPDDLVERADMVVYLVVLGLRDYFSMVNDVVNKVEEAMISGIRIGRHPKTSIDGALDKFSEINGKFEFMIQYTHHLKEGIISYLDEVYYPTLEGYLGLHNPFLFRNVVKQEIGRWGEDKIQYVNIGIPDTTSGKKDEYIFITMNESTKPEFDFAFGVMDNRYYFGANVGALECDSLSRGLYHYIEALSNMATWTKDISVETQSGIRHILSIVSNVNFRYDTVNEVLLLEKAFNTEELSVFYMNMLRQYMSK</sequence>
<evidence type="ECO:0000313" key="1">
    <source>
        <dbReference type="EMBL" id="DAD86693.1"/>
    </source>
</evidence>
<organism evidence="1">
    <name type="scientific">Myoviridae sp. ct3wi9</name>
    <dbReference type="NCBI Taxonomy" id="2826610"/>
    <lineage>
        <taxon>Viruses</taxon>
        <taxon>Duplodnaviria</taxon>
        <taxon>Heunggongvirae</taxon>
        <taxon>Uroviricota</taxon>
        <taxon>Caudoviricetes</taxon>
    </lineage>
</organism>
<protein>
    <submittedName>
        <fullName evidence="1">Uncharacterized protein</fullName>
    </submittedName>
</protein>
<proteinExistence type="predicted"/>
<reference evidence="1" key="1">
    <citation type="journal article" date="2021" name="Proc. Natl. Acad. Sci. U.S.A.">
        <title>A Catalog of Tens of Thousands of Viruses from Human Metagenomes Reveals Hidden Associations with Chronic Diseases.</title>
        <authorList>
            <person name="Tisza M.J."/>
            <person name="Buck C.B."/>
        </authorList>
    </citation>
    <scope>NUCLEOTIDE SEQUENCE</scope>
    <source>
        <strain evidence="1">Ct3wi9</strain>
    </source>
</reference>
<dbReference type="EMBL" id="BK015006">
    <property type="protein sequence ID" value="DAD86693.1"/>
    <property type="molecule type" value="Genomic_DNA"/>
</dbReference>